<dbReference type="InterPro" id="IPR010516">
    <property type="entry name" value="SAP18"/>
</dbReference>
<comment type="similarity">
    <text evidence="1">Belongs to the SAP18 family.</text>
</comment>
<dbReference type="InterPro" id="IPR042534">
    <property type="entry name" value="SAP18_sf"/>
</dbReference>
<gene>
    <name evidence="3" type="ORF">Egran_01731</name>
</gene>
<dbReference type="PANTHER" id="PTHR13082:SF0">
    <property type="entry name" value="HISTONE DEACETYLASE COMPLEX SUBUNIT SAP18"/>
    <property type="match status" value="1"/>
</dbReference>
<proteinExistence type="inferred from homology"/>
<sequence>MAASSREVRKTEIDRQTTTPFHLKLFYRQNSFHHLSDFPIPSPSSGKPGSGPNPSVSLSLPAHLEIYTWPSCTLRELSHLLTSTLPGLLPSPVVGSRLCFRLIYPDTRGAAADGRGRYLSKEIGSVIIGHSDGKSHRGSSSHNQNGNGIGPGRRLQAQGDDTEKTLADARFVIGDYIDCAILGPLEDGTVAPPLFGRGTGPSSALGGGMRAFGGPSPRDNPHGRGPRGGGPPPRSGIGIPSGDWRRGERLPDTSGGWGGGRRRGPY</sequence>
<evidence type="ECO:0008006" key="5">
    <source>
        <dbReference type="Google" id="ProtNLM"/>
    </source>
</evidence>
<dbReference type="GO" id="GO:0005634">
    <property type="term" value="C:nucleus"/>
    <property type="evidence" value="ECO:0007669"/>
    <property type="project" value="TreeGrafter"/>
</dbReference>
<dbReference type="Gene3D" id="3.10.20.550">
    <property type="entry name" value="ASAP complex, SAP18 subunit"/>
    <property type="match status" value="1"/>
</dbReference>
<dbReference type="AlphaFoldDB" id="A0A232M338"/>
<feature type="region of interest" description="Disordered" evidence="2">
    <location>
        <begin position="129"/>
        <end position="161"/>
    </location>
</feature>
<evidence type="ECO:0000313" key="3">
    <source>
        <dbReference type="EMBL" id="OXV10507.1"/>
    </source>
</evidence>
<organism evidence="3 4">
    <name type="scientific">Elaphomyces granulatus</name>
    <dbReference type="NCBI Taxonomy" id="519963"/>
    <lineage>
        <taxon>Eukaryota</taxon>
        <taxon>Fungi</taxon>
        <taxon>Dikarya</taxon>
        <taxon>Ascomycota</taxon>
        <taxon>Pezizomycotina</taxon>
        <taxon>Eurotiomycetes</taxon>
        <taxon>Eurotiomycetidae</taxon>
        <taxon>Eurotiales</taxon>
        <taxon>Elaphomycetaceae</taxon>
        <taxon>Elaphomyces</taxon>
    </lineage>
</organism>
<reference evidence="3 4" key="1">
    <citation type="journal article" date="2015" name="Environ. Microbiol.">
        <title>Metagenome sequence of Elaphomyces granulatus from sporocarp tissue reveals Ascomycota ectomycorrhizal fingerprints of genome expansion and a Proteobacteria-rich microbiome.</title>
        <authorList>
            <person name="Quandt C.A."/>
            <person name="Kohler A."/>
            <person name="Hesse C.N."/>
            <person name="Sharpton T.J."/>
            <person name="Martin F."/>
            <person name="Spatafora J.W."/>
        </authorList>
    </citation>
    <scope>NUCLEOTIDE SEQUENCE [LARGE SCALE GENOMIC DNA]</scope>
    <source>
        <strain evidence="3 4">OSC145934</strain>
    </source>
</reference>
<dbReference type="Pfam" id="PF06487">
    <property type="entry name" value="SAP18"/>
    <property type="match status" value="1"/>
</dbReference>
<accession>A0A232M338</accession>
<keyword evidence="4" id="KW-1185">Reference proteome</keyword>
<protein>
    <recommendedName>
        <fullName evidence="5">Sin3-associated polypeptide Sap18</fullName>
    </recommendedName>
</protein>
<evidence type="ECO:0000313" key="4">
    <source>
        <dbReference type="Proteomes" id="UP000243515"/>
    </source>
</evidence>
<dbReference type="Proteomes" id="UP000243515">
    <property type="component" value="Unassembled WGS sequence"/>
</dbReference>
<comment type="caution">
    <text evidence="3">The sequence shown here is derived from an EMBL/GenBank/DDBJ whole genome shotgun (WGS) entry which is preliminary data.</text>
</comment>
<dbReference type="OrthoDB" id="440566at2759"/>
<dbReference type="EMBL" id="NPHW01002917">
    <property type="protein sequence ID" value="OXV10507.1"/>
    <property type="molecule type" value="Genomic_DNA"/>
</dbReference>
<name>A0A232M338_9EURO</name>
<dbReference type="PANTHER" id="PTHR13082">
    <property type="entry name" value="SAP18"/>
    <property type="match status" value="1"/>
</dbReference>
<feature type="region of interest" description="Disordered" evidence="2">
    <location>
        <begin position="193"/>
        <end position="266"/>
    </location>
</feature>
<evidence type="ECO:0000256" key="1">
    <source>
        <dbReference type="ARBA" id="ARBA00009143"/>
    </source>
</evidence>
<evidence type="ECO:0000256" key="2">
    <source>
        <dbReference type="SAM" id="MobiDB-lite"/>
    </source>
</evidence>